<accession>A0A8J2LDC3</accession>
<gene>
    <name evidence="2" type="ORF">AFUS01_LOCUS43120</name>
</gene>
<evidence type="ECO:0000313" key="3">
    <source>
        <dbReference type="Proteomes" id="UP000708208"/>
    </source>
</evidence>
<evidence type="ECO:0000313" key="2">
    <source>
        <dbReference type="EMBL" id="CAG7833507.1"/>
    </source>
</evidence>
<keyword evidence="3" id="KW-1185">Reference proteome</keyword>
<dbReference type="Pfam" id="PF12937">
    <property type="entry name" value="F-box-like"/>
    <property type="match status" value="1"/>
</dbReference>
<protein>
    <recommendedName>
        <fullName evidence="1">F-box domain-containing protein</fullName>
    </recommendedName>
</protein>
<evidence type="ECO:0000259" key="1">
    <source>
        <dbReference type="SMART" id="SM00256"/>
    </source>
</evidence>
<comment type="caution">
    <text evidence="2">The sequence shown here is derived from an EMBL/GenBank/DDBJ whole genome shotgun (WGS) entry which is preliminary data.</text>
</comment>
<dbReference type="SMART" id="SM00256">
    <property type="entry name" value="FBOX"/>
    <property type="match status" value="1"/>
</dbReference>
<dbReference type="Proteomes" id="UP000708208">
    <property type="component" value="Unassembled WGS sequence"/>
</dbReference>
<dbReference type="InterPro" id="IPR001810">
    <property type="entry name" value="F-box_dom"/>
</dbReference>
<sequence length="326" mass="37697">MPKKVKRQKKVTPTWAKSCPAETQELQESAFFKSNILSNPLLVFEIFNHLSVSDLLSCSLVCKKWNAVSREILRRHRGTYLRFSSIDGIRSLESLLELIDNPILNNNHPFNGVSFGFCDAHFHIFNKKFKTTQKTKAKTLELLAEIYERIKVKGIILNVSQFYIRSPSLVKMALDVCPSMTEWFMPILQGHFRDFVDTNRVSMIKKMEICGDISSEEASLIEEASPILRELKIPSNFQLYGILFTECLTRIIVSNVPSLKVFHFPSIETFKKFYQTEEFPTLVNVRLIHIRDRSFLKPESIDAIIDSPGYRRIFPNVKLPWTQTLS</sequence>
<feature type="domain" description="F-box" evidence="1">
    <location>
        <begin position="39"/>
        <end position="77"/>
    </location>
</feature>
<reference evidence="2" key="1">
    <citation type="submission" date="2021-06" db="EMBL/GenBank/DDBJ databases">
        <authorList>
            <person name="Hodson N. C."/>
            <person name="Mongue J. A."/>
            <person name="Jaron S. K."/>
        </authorList>
    </citation>
    <scope>NUCLEOTIDE SEQUENCE</scope>
</reference>
<name>A0A8J2LDC3_9HEXA</name>
<dbReference type="AlphaFoldDB" id="A0A8J2LDC3"/>
<organism evidence="2 3">
    <name type="scientific">Allacma fusca</name>
    <dbReference type="NCBI Taxonomy" id="39272"/>
    <lineage>
        <taxon>Eukaryota</taxon>
        <taxon>Metazoa</taxon>
        <taxon>Ecdysozoa</taxon>
        <taxon>Arthropoda</taxon>
        <taxon>Hexapoda</taxon>
        <taxon>Collembola</taxon>
        <taxon>Symphypleona</taxon>
        <taxon>Sminthuridae</taxon>
        <taxon>Allacma</taxon>
    </lineage>
</organism>
<proteinExistence type="predicted"/>
<dbReference type="EMBL" id="CAJVCH010569908">
    <property type="protein sequence ID" value="CAG7833507.1"/>
    <property type="molecule type" value="Genomic_DNA"/>
</dbReference>